<keyword evidence="3" id="KW-1185">Reference proteome</keyword>
<accession>A0ABT7N6E5</accession>
<reference evidence="2" key="1">
    <citation type="submission" date="2023-06" db="EMBL/GenBank/DDBJ databases">
        <authorList>
            <person name="Jiang Y."/>
            <person name="Liu Q."/>
        </authorList>
    </citation>
    <scope>NUCLEOTIDE SEQUENCE</scope>
    <source>
        <strain evidence="2">CGMCC 1.12089</strain>
    </source>
</reference>
<dbReference type="EMBL" id="JASZYV010000001">
    <property type="protein sequence ID" value="MDM0043465.1"/>
    <property type="molecule type" value="Genomic_DNA"/>
</dbReference>
<dbReference type="Proteomes" id="UP001174908">
    <property type="component" value="Unassembled WGS sequence"/>
</dbReference>
<feature type="transmembrane region" description="Helical" evidence="1">
    <location>
        <begin position="33"/>
        <end position="54"/>
    </location>
</feature>
<evidence type="ECO:0000256" key="1">
    <source>
        <dbReference type="SAM" id="Phobius"/>
    </source>
</evidence>
<sequence>MQNIGDNKRQGAEDDGMRFDPDGYLRAERCSRALVGTIVGVSMLALALAAGDISRADFPLMGLLVFVIGLAFGGIPLLLYHEYLLKDHAAHVARARLIS</sequence>
<proteinExistence type="predicted"/>
<name>A0ABT7N6E5_9BURK</name>
<keyword evidence="1" id="KW-1133">Transmembrane helix</keyword>
<feature type="transmembrane region" description="Helical" evidence="1">
    <location>
        <begin position="60"/>
        <end position="80"/>
    </location>
</feature>
<evidence type="ECO:0000313" key="3">
    <source>
        <dbReference type="Proteomes" id="UP001174908"/>
    </source>
</evidence>
<keyword evidence="1" id="KW-0812">Transmembrane</keyword>
<evidence type="ECO:0000313" key="2">
    <source>
        <dbReference type="EMBL" id="MDM0043465.1"/>
    </source>
</evidence>
<gene>
    <name evidence="2" type="ORF">QTH91_03140</name>
</gene>
<dbReference type="RefSeq" id="WP_286658574.1">
    <property type="nucleotide sequence ID" value="NZ_JASZYV010000001.1"/>
</dbReference>
<comment type="caution">
    <text evidence="2">The sequence shown here is derived from an EMBL/GenBank/DDBJ whole genome shotgun (WGS) entry which is preliminary data.</text>
</comment>
<organism evidence="2 3">
    <name type="scientific">Variovorax dokdonensis</name>
    <dbReference type="NCBI Taxonomy" id="344883"/>
    <lineage>
        <taxon>Bacteria</taxon>
        <taxon>Pseudomonadati</taxon>
        <taxon>Pseudomonadota</taxon>
        <taxon>Betaproteobacteria</taxon>
        <taxon>Burkholderiales</taxon>
        <taxon>Comamonadaceae</taxon>
        <taxon>Variovorax</taxon>
    </lineage>
</organism>
<keyword evidence="1" id="KW-0472">Membrane</keyword>
<protein>
    <submittedName>
        <fullName evidence="2">Uncharacterized protein</fullName>
    </submittedName>
</protein>